<name>A0A9W8YDT4_9PLEO</name>
<dbReference type="Proteomes" id="UP001140560">
    <property type="component" value="Unassembled WGS sequence"/>
</dbReference>
<accession>A0A9W8YDT4</accession>
<comment type="caution">
    <text evidence="1">The sequence shown here is derived from an EMBL/GenBank/DDBJ whole genome shotgun (WGS) entry which is preliminary data.</text>
</comment>
<dbReference type="EMBL" id="JAPEUY010000003">
    <property type="protein sequence ID" value="KAJ4374984.1"/>
    <property type="molecule type" value="Genomic_DNA"/>
</dbReference>
<proteinExistence type="predicted"/>
<dbReference type="OrthoDB" id="3682027at2759"/>
<dbReference type="AlphaFoldDB" id="A0A9W8YDT4"/>
<sequence length="464" mass="52682">MDNPTPSSTMLQLPDEILLQITFNLSESVKQPDPQRNLINLALTCKQLAPLAREALCHAPIVQSSKVLPLLRTLFAYPSLRSKARSLTIETKETRCEHTMPHPLPKLNSQTLRHCTLTIRSLPFVDEETKDWWIADLSACFLQFPGPLICLLISMLPRIEELYLGGSVLFNLPLFRAMLPALDHTSATSTVTNSHPQFEIRRRRVLFGERMSPVIRRISNWNLPNLSPITTTLLGPRLTHLELPNDMRLSPDDAPRHMEAIADIATTFPLLTFLSIPAGAVSHYRPDAIIPQLLQHLVLTDVQSIQQVGNWEDDLAMMKLGQAPPDHLRRRTSPAHPFFPKLSKLEICYRKRERPASASFYGLMAEAGIVYKEHIPECCFIGGREFWHPWLFAGEGELERAQGKRHDKYEARKTEAIKRNRIARERALERSVERGIMALRWLFREKSVVVCGGGRVRAGGEQEA</sequence>
<protein>
    <recommendedName>
        <fullName evidence="3">F-box domain-containing protein</fullName>
    </recommendedName>
</protein>
<evidence type="ECO:0008006" key="3">
    <source>
        <dbReference type="Google" id="ProtNLM"/>
    </source>
</evidence>
<organism evidence="1 2">
    <name type="scientific">Neocucurbitaria cava</name>
    <dbReference type="NCBI Taxonomy" id="798079"/>
    <lineage>
        <taxon>Eukaryota</taxon>
        <taxon>Fungi</taxon>
        <taxon>Dikarya</taxon>
        <taxon>Ascomycota</taxon>
        <taxon>Pezizomycotina</taxon>
        <taxon>Dothideomycetes</taxon>
        <taxon>Pleosporomycetidae</taxon>
        <taxon>Pleosporales</taxon>
        <taxon>Pleosporineae</taxon>
        <taxon>Cucurbitariaceae</taxon>
        <taxon>Neocucurbitaria</taxon>
    </lineage>
</organism>
<evidence type="ECO:0000313" key="2">
    <source>
        <dbReference type="Proteomes" id="UP001140560"/>
    </source>
</evidence>
<reference evidence="1" key="1">
    <citation type="submission" date="2022-10" db="EMBL/GenBank/DDBJ databases">
        <title>Tapping the CABI collections for fungal endophytes: first genome assemblies for Collariella, Neodidymelliopsis, Ascochyta clinopodiicola, Didymella pomorum, Didymosphaeria variabile, Neocosmospora piperis and Neocucurbitaria cava.</title>
        <authorList>
            <person name="Hill R."/>
        </authorList>
    </citation>
    <scope>NUCLEOTIDE SEQUENCE</scope>
    <source>
        <strain evidence="1">IMI 356814</strain>
    </source>
</reference>
<gene>
    <name evidence="1" type="ORF">N0V83_002063</name>
</gene>
<keyword evidence="2" id="KW-1185">Reference proteome</keyword>
<evidence type="ECO:0000313" key="1">
    <source>
        <dbReference type="EMBL" id="KAJ4374984.1"/>
    </source>
</evidence>